<dbReference type="Pfam" id="PF01799">
    <property type="entry name" value="Fer2_2"/>
    <property type="match status" value="1"/>
</dbReference>
<evidence type="ECO:0000313" key="8">
    <source>
        <dbReference type="EMBL" id="XDV65892.1"/>
    </source>
</evidence>
<organism evidence="8">
    <name type="scientific">Streptomyces sp. R33</name>
    <dbReference type="NCBI Taxonomy" id="3238629"/>
    <lineage>
        <taxon>Bacteria</taxon>
        <taxon>Bacillati</taxon>
        <taxon>Actinomycetota</taxon>
        <taxon>Actinomycetes</taxon>
        <taxon>Kitasatosporales</taxon>
        <taxon>Streptomycetaceae</taxon>
        <taxon>Streptomyces</taxon>
    </lineage>
</organism>
<reference evidence="8" key="1">
    <citation type="submission" date="2024-08" db="EMBL/GenBank/DDBJ databases">
        <authorList>
            <person name="Yu S.T."/>
        </authorList>
    </citation>
    <scope>NUCLEOTIDE SEQUENCE</scope>
    <source>
        <strain evidence="8">R33</strain>
    </source>
</reference>
<dbReference type="Pfam" id="PF00111">
    <property type="entry name" value="Fer2"/>
    <property type="match status" value="1"/>
</dbReference>
<evidence type="ECO:0000256" key="4">
    <source>
        <dbReference type="ARBA" id="ARBA00023004"/>
    </source>
</evidence>
<name>A0AB39Y9X6_9ACTN</name>
<dbReference type="CDD" id="cd00207">
    <property type="entry name" value="fer2"/>
    <property type="match status" value="1"/>
</dbReference>
<dbReference type="GO" id="GO:0046872">
    <property type="term" value="F:metal ion binding"/>
    <property type="evidence" value="ECO:0007669"/>
    <property type="project" value="UniProtKB-KW"/>
</dbReference>
<dbReference type="PROSITE" id="PS00197">
    <property type="entry name" value="2FE2S_FER_1"/>
    <property type="match status" value="1"/>
</dbReference>
<feature type="compositionally biased region" description="Gly residues" evidence="6">
    <location>
        <begin position="492"/>
        <end position="502"/>
    </location>
</feature>
<evidence type="ECO:0000256" key="1">
    <source>
        <dbReference type="ARBA" id="ARBA00022714"/>
    </source>
</evidence>
<feature type="region of interest" description="Disordered" evidence="6">
    <location>
        <begin position="1"/>
        <end position="42"/>
    </location>
</feature>
<keyword evidence="2" id="KW-0479">Metal-binding</keyword>
<sequence>MSENENVSGTTGDAGPAGPAGRTGDGWGWEPVPQGGEYDSDATAFVKLPQDMLDALGTGEPLAAPGHGYVPPPMIVPLGSASADPAATGTWTIPVQWPDAGTTPQGGTGSGGSAAAGAAAPAPVGGPIPASIPIPASVAAAFADQGQGQGQVSGHGQELGQGQAHGHAAQGRAAGHGPASAEAGHDPGATAEWRFPEAVQDSEPVTTGQWTLPEIPEETGEFRRSGLEADWSQAPATLPGGAAAPWATHPDFEAAAAGRPDALAGSVPGAVPGAVPDALPGAGMSSGVLPEARADAIDAGTSGAGLRRLGGPGVGGPGRGPRVLGGPGVGTLPEGELAHPAPHDVEAAHGPAATPVTAERPHPGAEAPELPAVAAAADAAGAAEREREVSAVAAAEYALAGGPGADGMGGTGGFAEPGDTNGHGFTASGHGAAGAEPGPAGEHGEHGFTAEPAGTDGRGFEFGAGAGAGAGGAGGGGLGEAAGGVSQAAAVGGPGSGSGEAGAAGAPGADTADSAVAAPDAGSAGGFPSEGPTYEEGATAEAVAHHEHPLASYVLRVNGADRPVTGAWIGESLLYVLRERLGLAGAKDGCSQGECGACAVQVDGRLVASCLVPAATAASSEVRTVEGLASGGELSDVQQALCRSGAVQCGFCVPGMAMTIHDLLEGNHAPSELETRQALCGNLCRCSGYKGVIEAVREVVAEREATAAGDAPAAAAGNGAAHGSGPGNGPEARIPHQAPPGEGGIHHHGGMA</sequence>
<dbReference type="InterPro" id="IPR051452">
    <property type="entry name" value="Diverse_Oxidoreductases"/>
</dbReference>
<keyword evidence="5" id="KW-0411">Iron-sulfur</keyword>
<dbReference type="Gene3D" id="3.10.20.30">
    <property type="match status" value="1"/>
</dbReference>
<feature type="compositionally biased region" description="Low complexity" evidence="6">
    <location>
        <begin position="429"/>
        <end position="440"/>
    </location>
</feature>
<dbReference type="InterPro" id="IPR002888">
    <property type="entry name" value="2Fe-2S-bd"/>
</dbReference>
<feature type="compositionally biased region" description="Low complexity" evidence="6">
    <location>
        <begin position="710"/>
        <end position="719"/>
    </location>
</feature>
<feature type="region of interest" description="Disordered" evidence="6">
    <location>
        <begin position="301"/>
        <end position="348"/>
    </location>
</feature>
<dbReference type="PANTHER" id="PTHR44379:SF8">
    <property type="entry name" value="XANTHINE DEHYDROGENASE IRON-SULFUR-BINDING SUBUNIT XDHC-RELATED"/>
    <property type="match status" value="1"/>
</dbReference>
<dbReference type="Gene3D" id="1.10.150.120">
    <property type="entry name" value="[2Fe-2S]-binding domain"/>
    <property type="match status" value="1"/>
</dbReference>
<evidence type="ECO:0000259" key="7">
    <source>
        <dbReference type="PROSITE" id="PS51085"/>
    </source>
</evidence>
<feature type="region of interest" description="Disordered" evidence="6">
    <location>
        <begin position="97"/>
        <end position="121"/>
    </location>
</feature>
<feature type="compositionally biased region" description="Gly residues" evidence="6">
    <location>
        <begin position="104"/>
        <end position="114"/>
    </location>
</feature>
<dbReference type="InterPro" id="IPR012675">
    <property type="entry name" value="Beta-grasp_dom_sf"/>
</dbReference>
<feature type="compositionally biased region" description="Low complexity" evidence="6">
    <location>
        <begin position="160"/>
        <end position="179"/>
    </location>
</feature>
<feature type="region of interest" description="Disordered" evidence="6">
    <location>
        <begin position="408"/>
        <end position="462"/>
    </location>
</feature>
<keyword evidence="3" id="KW-0560">Oxidoreductase</keyword>
<evidence type="ECO:0000256" key="5">
    <source>
        <dbReference type="ARBA" id="ARBA00023014"/>
    </source>
</evidence>
<feature type="compositionally biased region" description="Low complexity" evidence="6">
    <location>
        <begin position="503"/>
        <end position="515"/>
    </location>
</feature>
<evidence type="ECO:0000256" key="6">
    <source>
        <dbReference type="SAM" id="MobiDB-lite"/>
    </source>
</evidence>
<dbReference type="SUPFAM" id="SSF47741">
    <property type="entry name" value="CO dehydrogenase ISP C-domain like"/>
    <property type="match status" value="1"/>
</dbReference>
<feature type="region of interest" description="Disordered" evidence="6">
    <location>
        <begin position="145"/>
        <end position="188"/>
    </location>
</feature>
<dbReference type="AlphaFoldDB" id="A0AB39Y9X6"/>
<dbReference type="InterPro" id="IPR001041">
    <property type="entry name" value="2Fe-2S_ferredoxin-type"/>
</dbReference>
<feature type="domain" description="2Fe-2S ferredoxin-type" evidence="7">
    <location>
        <begin position="551"/>
        <end position="628"/>
    </location>
</feature>
<keyword evidence="1" id="KW-0001">2Fe-2S</keyword>
<protein>
    <submittedName>
        <fullName evidence="8">2Fe-2S iron-sulfur cluster-binding protein</fullName>
    </submittedName>
</protein>
<dbReference type="GO" id="GO:0016491">
    <property type="term" value="F:oxidoreductase activity"/>
    <property type="evidence" value="ECO:0007669"/>
    <property type="project" value="UniProtKB-KW"/>
</dbReference>
<dbReference type="PROSITE" id="PS51085">
    <property type="entry name" value="2FE2S_FER_2"/>
    <property type="match status" value="1"/>
</dbReference>
<dbReference type="InterPro" id="IPR006058">
    <property type="entry name" value="2Fe2S_fd_BS"/>
</dbReference>
<gene>
    <name evidence="8" type="ORF">AB5J51_24625</name>
</gene>
<dbReference type="PANTHER" id="PTHR44379">
    <property type="entry name" value="OXIDOREDUCTASE WITH IRON-SULFUR SUBUNIT"/>
    <property type="match status" value="1"/>
</dbReference>
<evidence type="ECO:0000256" key="2">
    <source>
        <dbReference type="ARBA" id="ARBA00022723"/>
    </source>
</evidence>
<feature type="compositionally biased region" description="Low complexity" evidence="6">
    <location>
        <begin position="9"/>
        <end position="20"/>
    </location>
</feature>
<feature type="compositionally biased region" description="Gly residues" evidence="6">
    <location>
        <begin position="308"/>
        <end position="329"/>
    </location>
</feature>
<accession>A0AB39Y9X6</accession>
<dbReference type="InterPro" id="IPR036884">
    <property type="entry name" value="2Fe-2S-bd_dom_sf"/>
</dbReference>
<feature type="compositionally biased region" description="Gly residues" evidence="6">
    <location>
        <begin position="147"/>
        <end position="159"/>
    </location>
</feature>
<dbReference type="GO" id="GO:0051537">
    <property type="term" value="F:2 iron, 2 sulfur cluster binding"/>
    <property type="evidence" value="ECO:0007669"/>
    <property type="project" value="UniProtKB-KW"/>
</dbReference>
<proteinExistence type="predicted"/>
<evidence type="ECO:0000256" key="3">
    <source>
        <dbReference type="ARBA" id="ARBA00023002"/>
    </source>
</evidence>
<dbReference type="SUPFAM" id="SSF54292">
    <property type="entry name" value="2Fe-2S ferredoxin-like"/>
    <property type="match status" value="1"/>
</dbReference>
<feature type="region of interest" description="Disordered" evidence="6">
    <location>
        <begin position="491"/>
        <end position="537"/>
    </location>
</feature>
<dbReference type="InterPro" id="IPR036010">
    <property type="entry name" value="2Fe-2S_ferredoxin-like_sf"/>
</dbReference>
<dbReference type="RefSeq" id="WP_369778651.1">
    <property type="nucleotide sequence ID" value="NZ_CP165727.1"/>
</dbReference>
<feature type="region of interest" description="Disordered" evidence="6">
    <location>
        <begin position="710"/>
        <end position="752"/>
    </location>
</feature>
<dbReference type="EMBL" id="CP165727">
    <property type="protein sequence ID" value="XDV65892.1"/>
    <property type="molecule type" value="Genomic_DNA"/>
</dbReference>
<keyword evidence="4" id="KW-0408">Iron</keyword>